<feature type="region of interest" description="Disordered" evidence="1">
    <location>
        <begin position="59"/>
        <end position="87"/>
    </location>
</feature>
<comment type="caution">
    <text evidence="2">The sequence shown here is derived from an EMBL/GenBank/DDBJ whole genome shotgun (WGS) entry which is preliminary data.</text>
</comment>
<dbReference type="EMBL" id="QGKX02001347">
    <property type="protein sequence ID" value="KAF3521397.1"/>
    <property type="molecule type" value="Genomic_DNA"/>
</dbReference>
<name>A0A8S9PEV8_BRACR</name>
<accession>A0A8S9PEV8</accession>
<organism evidence="2 3">
    <name type="scientific">Brassica cretica</name>
    <name type="common">Mustard</name>
    <dbReference type="NCBI Taxonomy" id="69181"/>
    <lineage>
        <taxon>Eukaryota</taxon>
        <taxon>Viridiplantae</taxon>
        <taxon>Streptophyta</taxon>
        <taxon>Embryophyta</taxon>
        <taxon>Tracheophyta</taxon>
        <taxon>Spermatophyta</taxon>
        <taxon>Magnoliopsida</taxon>
        <taxon>eudicotyledons</taxon>
        <taxon>Gunneridae</taxon>
        <taxon>Pentapetalae</taxon>
        <taxon>rosids</taxon>
        <taxon>malvids</taxon>
        <taxon>Brassicales</taxon>
        <taxon>Brassicaceae</taxon>
        <taxon>Brassiceae</taxon>
        <taxon>Brassica</taxon>
    </lineage>
</organism>
<evidence type="ECO:0000256" key="1">
    <source>
        <dbReference type="SAM" id="MobiDB-lite"/>
    </source>
</evidence>
<proteinExistence type="predicted"/>
<sequence>MLTSTTAAAHASTNGMLKRSTSLLCTCMRAQSLENKPSGVRFLVGHKICLTHILASPSIDTKGAPSIDSLLSPQHSSREAEECYTLQ</sequence>
<dbReference type="Proteomes" id="UP000712600">
    <property type="component" value="Unassembled WGS sequence"/>
</dbReference>
<gene>
    <name evidence="2" type="ORF">F2Q69_00046230</name>
</gene>
<dbReference type="AlphaFoldDB" id="A0A8S9PEV8"/>
<reference evidence="2" key="1">
    <citation type="submission" date="2019-12" db="EMBL/GenBank/DDBJ databases">
        <title>Genome sequencing and annotation of Brassica cretica.</title>
        <authorList>
            <person name="Studholme D.J."/>
            <person name="Sarris P."/>
        </authorList>
    </citation>
    <scope>NUCLEOTIDE SEQUENCE</scope>
    <source>
        <strain evidence="2">PFS-109/04</strain>
        <tissue evidence="2">Leaf</tissue>
    </source>
</reference>
<protein>
    <submittedName>
        <fullName evidence="2">Uncharacterized protein</fullName>
    </submittedName>
</protein>
<evidence type="ECO:0000313" key="3">
    <source>
        <dbReference type="Proteomes" id="UP000712600"/>
    </source>
</evidence>
<evidence type="ECO:0000313" key="2">
    <source>
        <dbReference type="EMBL" id="KAF3521397.1"/>
    </source>
</evidence>